<feature type="region of interest" description="Disordered" evidence="1">
    <location>
        <begin position="1"/>
        <end position="42"/>
    </location>
</feature>
<evidence type="ECO:0000256" key="1">
    <source>
        <dbReference type="SAM" id="MobiDB-lite"/>
    </source>
</evidence>
<organism evidence="2 3">
    <name type="scientific">Lentinus brumalis</name>
    <dbReference type="NCBI Taxonomy" id="2498619"/>
    <lineage>
        <taxon>Eukaryota</taxon>
        <taxon>Fungi</taxon>
        <taxon>Dikarya</taxon>
        <taxon>Basidiomycota</taxon>
        <taxon>Agaricomycotina</taxon>
        <taxon>Agaricomycetes</taxon>
        <taxon>Polyporales</taxon>
        <taxon>Polyporaceae</taxon>
        <taxon>Lentinus</taxon>
    </lineage>
</organism>
<dbReference type="OrthoDB" id="2570975at2759"/>
<protein>
    <submittedName>
        <fullName evidence="2">Uncharacterized protein</fullName>
    </submittedName>
</protein>
<gene>
    <name evidence="2" type="ORF">OH76DRAFT_1480621</name>
</gene>
<dbReference type="Proteomes" id="UP000256964">
    <property type="component" value="Unassembled WGS sequence"/>
</dbReference>
<accession>A0A371DJ06</accession>
<sequence>MRKNPYKHPAIKDRIFTTSSPTSQTPSSTSRAKQRDPQMPYVSPVPPLVEPQYWRSLPRTLERPPIGEINPANIVSANPAPIAPYTGEPEVWVCAPSATLEPFYDFFLMDLGLAAQPTHAFGVFPTFSAAQDARCTPHQLPMAFPQRRRVTLNPAHGALWAAYCSKLPPMPYAPMQVALRTPGTKDQPTTSVVRLPLVPLPLPFPPGFYFLTRYIYTRIQWHFIAEMILPVDQQGDLGPESPQLAPWQEFFDSVIVRPATERTEALRELHPGACDQLGALMARRYSMIELCCLARNVWGTYQNAVYLGMVDERLWEAIEFAWTAVLKAMEIIGP</sequence>
<dbReference type="EMBL" id="KZ857390">
    <property type="protein sequence ID" value="RDX52511.1"/>
    <property type="molecule type" value="Genomic_DNA"/>
</dbReference>
<proteinExistence type="predicted"/>
<evidence type="ECO:0000313" key="2">
    <source>
        <dbReference type="EMBL" id="RDX52511.1"/>
    </source>
</evidence>
<dbReference type="STRING" id="139420.A0A371DJ06"/>
<evidence type="ECO:0000313" key="3">
    <source>
        <dbReference type="Proteomes" id="UP000256964"/>
    </source>
</evidence>
<reference evidence="2 3" key="1">
    <citation type="journal article" date="2018" name="Biotechnol. Biofuels">
        <title>Integrative visual omics of the white-rot fungus Polyporus brumalis exposes the biotechnological potential of its oxidative enzymes for delignifying raw plant biomass.</title>
        <authorList>
            <person name="Miyauchi S."/>
            <person name="Rancon A."/>
            <person name="Drula E."/>
            <person name="Hage H."/>
            <person name="Chaduli D."/>
            <person name="Favel A."/>
            <person name="Grisel S."/>
            <person name="Henrissat B."/>
            <person name="Herpoel-Gimbert I."/>
            <person name="Ruiz-Duenas F.J."/>
            <person name="Chevret D."/>
            <person name="Hainaut M."/>
            <person name="Lin J."/>
            <person name="Wang M."/>
            <person name="Pangilinan J."/>
            <person name="Lipzen A."/>
            <person name="Lesage-Meessen L."/>
            <person name="Navarro D."/>
            <person name="Riley R."/>
            <person name="Grigoriev I.V."/>
            <person name="Zhou S."/>
            <person name="Raouche S."/>
            <person name="Rosso M.N."/>
        </authorList>
    </citation>
    <scope>NUCLEOTIDE SEQUENCE [LARGE SCALE GENOMIC DNA]</scope>
    <source>
        <strain evidence="2 3">BRFM 1820</strain>
    </source>
</reference>
<keyword evidence="3" id="KW-1185">Reference proteome</keyword>
<feature type="compositionally biased region" description="Low complexity" evidence="1">
    <location>
        <begin position="17"/>
        <end position="30"/>
    </location>
</feature>
<name>A0A371DJ06_9APHY</name>
<dbReference type="AlphaFoldDB" id="A0A371DJ06"/>